<protein>
    <submittedName>
        <fullName evidence="2">Transcriptional regulator</fullName>
    </submittedName>
</protein>
<gene>
    <name evidence="2" type="ORF">BTO32_07710</name>
</gene>
<sequence length="156" mass="17813">MTTPASAIKTGAPESQLSGVLERFRQLFNELSKDNLDRLRQVYGDDIVFEDPFRRVTGLEQLTEYLAGAYGNVIRCRFRFGEPVLQQHRCALPWVMELEHKRIRGGQPVLVDGLSHLEIRNGKVRYHRDYFDAGQLLYENLPVLGGVIRWAKGKAG</sequence>
<name>A0A1V2DV61_9GAMM</name>
<dbReference type="STRING" id="135739.BTO32_07710"/>
<organism evidence="2 3">
    <name type="scientific">Marinobacter lutaoensis</name>
    <dbReference type="NCBI Taxonomy" id="135739"/>
    <lineage>
        <taxon>Bacteria</taxon>
        <taxon>Pseudomonadati</taxon>
        <taxon>Pseudomonadota</taxon>
        <taxon>Gammaproteobacteria</taxon>
        <taxon>Pseudomonadales</taxon>
        <taxon>Marinobacteraceae</taxon>
        <taxon>Marinobacter</taxon>
    </lineage>
</organism>
<dbReference type="RefSeq" id="WP_076724040.1">
    <property type="nucleotide sequence ID" value="NZ_JABWTC010000007.1"/>
</dbReference>
<dbReference type="AlphaFoldDB" id="A0A1V2DV61"/>
<accession>A0A1V2DV61</accession>
<dbReference type="Proteomes" id="UP000189339">
    <property type="component" value="Unassembled WGS sequence"/>
</dbReference>
<evidence type="ECO:0000259" key="1">
    <source>
        <dbReference type="Pfam" id="PF12680"/>
    </source>
</evidence>
<dbReference type="Pfam" id="PF12680">
    <property type="entry name" value="SnoaL_2"/>
    <property type="match status" value="1"/>
</dbReference>
<comment type="caution">
    <text evidence="2">The sequence shown here is derived from an EMBL/GenBank/DDBJ whole genome shotgun (WGS) entry which is preliminary data.</text>
</comment>
<reference evidence="2 3" key="1">
    <citation type="submission" date="2016-12" db="EMBL/GenBank/DDBJ databases">
        <title>Marinobacter lutaoensis whole genome sequencing.</title>
        <authorList>
            <person name="Verma A."/>
            <person name="Krishnamurthi S."/>
        </authorList>
    </citation>
    <scope>NUCLEOTIDE SEQUENCE [LARGE SCALE GENOMIC DNA]</scope>
    <source>
        <strain evidence="2 3">T5054</strain>
    </source>
</reference>
<evidence type="ECO:0000313" key="3">
    <source>
        <dbReference type="Proteomes" id="UP000189339"/>
    </source>
</evidence>
<feature type="domain" description="SnoaL-like" evidence="1">
    <location>
        <begin position="25"/>
        <end position="127"/>
    </location>
</feature>
<dbReference type="InterPro" id="IPR037401">
    <property type="entry name" value="SnoaL-like"/>
</dbReference>
<dbReference type="InterPro" id="IPR032710">
    <property type="entry name" value="NTF2-like_dom_sf"/>
</dbReference>
<evidence type="ECO:0000313" key="2">
    <source>
        <dbReference type="EMBL" id="ONF44161.1"/>
    </source>
</evidence>
<dbReference type="OrthoDB" id="1115105at2"/>
<proteinExistence type="predicted"/>
<dbReference type="SUPFAM" id="SSF54427">
    <property type="entry name" value="NTF2-like"/>
    <property type="match status" value="1"/>
</dbReference>
<dbReference type="Gene3D" id="3.10.450.50">
    <property type="match status" value="1"/>
</dbReference>
<keyword evidence="3" id="KW-1185">Reference proteome</keyword>
<dbReference type="EMBL" id="MSCW01000005">
    <property type="protein sequence ID" value="ONF44161.1"/>
    <property type="molecule type" value="Genomic_DNA"/>
</dbReference>